<name>A0A7E4V025_PANRE</name>
<dbReference type="SUPFAM" id="SSF81321">
    <property type="entry name" value="Family A G protein-coupled receptor-like"/>
    <property type="match status" value="1"/>
</dbReference>
<reference evidence="2" key="1">
    <citation type="journal article" date="2013" name="Genetics">
        <title>The draft genome and transcriptome of Panagrellus redivivus are shaped by the harsh demands of a free-living lifestyle.</title>
        <authorList>
            <person name="Srinivasan J."/>
            <person name="Dillman A.R."/>
            <person name="Macchietto M.G."/>
            <person name="Heikkinen L."/>
            <person name="Lakso M."/>
            <person name="Fracchia K.M."/>
            <person name="Antoshechkin I."/>
            <person name="Mortazavi A."/>
            <person name="Wong G."/>
            <person name="Sternberg P.W."/>
        </authorList>
    </citation>
    <scope>NUCLEOTIDE SEQUENCE [LARGE SCALE GENOMIC DNA]</scope>
    <source>
        <strain evidence="2">MT8872</strain>
    </source>
</reference>
<evidence type="ECO:0000313" key="3">
    <source>
        <dbReference type="WBParaSite" id="Pan_g14569.t1"/>
    </source>
</evidence>
<sequence>MPNRIYVFILIEYIIALLSECFTLSIFGALLFATIRSKSARYSTSMQIYAIVQTALSISVILYFVYLTTVWQSTEADAYFIYFTGSVQTTLFIMSSLSVCILGIDRCLAVKIPTRSFNTSCFWGYIVVNIVFLAVNLVERLFPAYPATPITHCQYFGCLLSDYQNTIYYILRACGSLINFVVGTVLAVFLKRVTITNRNMVKSSKMVIATCFITVTFDLLPHILSVIAYQIFNFNLASYIGPYSTVIGAIENGICAFFYRTTFKCCNKTVDSSTSNLPNVHNTPNINNETTVR</sequence>
<keyword evidence="1" id="KW-0812">Transmembrane</keyword>
<dbReference type="Gene3D" id="1.20.1070.10">
    <property type="entry name" value="Rhodopsin 7-helix transmembrane proteins"/>
    <property type="match status" value="1"/>
</dbReference>
<feature type="transmembrane region" description="Helical" evidence="1">
    <location>
        <begin position="169"/>
        <end position="190"/>
    </location>
</feature>
<dbReference type="WBParaSite" id="Pan_g14569.t1">
    <property type="protein sequence ID" value="Pan_g14569.t1"/>
    <property type="gene ID" value="Pan_g14569"/>
</dbReference>
<evidence type="ECO:0000256" key="1">
    <source>
        <dbReference type="SAM" id="Phobius"/>
    </source>
</evidence>
<accession>A0A7E4V025</accession>
<organism evidence="2 3">
    <name type="scientific">Panagrellus redivivus</name>
    <name type="common">Microworm</name>
    <dbReference type="NCBI Taxonomy" id="6233"/>
    <lineage>
        <taxon>Eukaryota</taxon>
        <taxon>Metazoa</taxon>
        <taxon>Ecdysozoa</taxon>
        <taxon>Nematoda</taxon>
        <taxon>Chromadorea</taxon>
        <taxon>Rhabditida</taxon>
        <taxon>Tylenchina</taxon>
        <taxon>Panagrolaimomorpha</taxon>
        <taxon>Panagrolaimoidea</taxon>
        <taxon>Panagrolaimidae</taxon>
        <taxon>Panagrellus</taxon>
    </lineage>
</organism>
<dbReference type="AlphaFoldDB" id="A0A7E4V025"/>
<keyword evidence="2" id="KW-1185">Reference proteome</keyword>
<protein>
    <submittedName>
        <fullName evidence="3">G protein-coupled receptor</fullName>
    </submittedName>
</protein>
<feature type="transmembrane region" description="Helical" evidence="1">
    <location>
        <begin position="238"/>
        <end position="259"/>
    </location>
</feature>
<evidence type="ECO:0000313" key="2">
    <source>
        <dbReference type="Proteomes" id="UP000492821"/>
    </source>
</evidence>
<dbReference type="Proteomes" id="UP000492821">
    <property type="component" value="Unassembled WGS sequence"/>
</dbReference>
<feature type="transmembrane region" description="Helical" evidence="1">
    <location>
        <begin position="6"/>
        <end position="35"/>
    </location>
</feature>
<feature type="transmembrane region" description="Helical" evidence="1">
    <location>
        <begin position="116"/>
        <end position="138"/>
    </location>
</feature>
<keyword evidence="1" id="KW-1133">Transmembrane helix</keyword>
<keyword evidence="1" id="KW-0472">Membrane</keyword>
<feature type="transmembrane region" description="Helical" evidence="1">
    <location>
        <begin position="211"/>
        <end position="232"/>
    </location>
</feature>
<feature type="transmembrane region" description="Helical" evidence="1">
    <location>
        <begin position="79"/>
        <end position="104"/>
    </location>
</feature>
<reference evidence="3" key="2">
    <citation type="submission" date="2020-10" db="UniProtKB">
        <authorList>
            <consortium name="WormBaseParasite"/>
        </authorList>
    </citation>
    <scope>IDENTIFICATION</scope>
</reference>
<feature type="transmembrane region" description="Helical" evidence="1">
    <location>
        <begin position="47"/>
        <end position="67"/>
    </location>
</feature>
<proteinExistence type="predicted"/>